<reference evidence="1 2" key="1">
    <citation type="submission" date="2021-06" db="EMBL/GenBank/DDBJ databases">
        <authorList>
            <person name="Palmer J.M."/>
        </authorList>
    </citation>
    <scope>NUCLEOTIDE SEQUENCE [LARGE SCALE GENOMIC DNA]</scope>
    <source>
        <strain evidence="1 2">XC_2019</strain>
        <tissue evidence="1">Muscle</tissue>
    </source>
</reference>
<sequence length="113" mass="13051">MLPPPSLACQFRWTERLALCDVQSLDYCSILYPPCFFLLLNFLPDLSAVFLSRYDAVCSLKFSNRSLRTLQNNWLYTENTLNTGEQGLSYFSCFLGEKCKNHIIFFLHFSSGV</sequence>
<gene>
    <name evidence="1" type="ORF">XENOCAPTIV_015808</name>
</gene>
<proteinExistence type="predicted"/>
<name>A0ABV0R3X7_9TELE</name>
<dbReference type="Proteomes" id="UP001434883">
    <property type="component" value="Unassembled WGS sequence"/>
</dbReference>
<dbReference type="EMBL" id="JAHRIN010033936">
    <property type="protein sequence ID" value="MEQ2202786.1"/>
    <property type="molecule type" value="Genomic_DNA"/>
</dbReference>
<accession>A0ABV0R3X7</accession>
<evidence type="ECO:0000313" key="1">
    <source>
        <dbReference type="EMBL" id="MEQ2202786.1"/>
    </source>
</evidence>
<keyword evidence="2" id="KW-1185">Reference proteome</keyword>
<evidence type="ECO:0000313" key="2">
    <source>
        <dbReference type="Proteomes" id="UP001434883"/>
    </source>
</evidence>
<comment type="caution">
    <text evidence="1">The sequence shown here is derived from an EMBL/GenBank/DDBJ whole genome shotgun (WGS) entry which is preliminary data.</text>
</comment>
<organism evidence="1 2">
    <name type="scientific">Xenoophorus captivus</name>
    <dbReference type="NCBI Taxonomy" id="1517983"/>
    <lineage>
        <taxon>Eukaryota</taxon>
        <taxon>Metazoa</taxon>
        <taxon>Chordata</taxon>
        <taxon>Craniata</taxon>
        <taxon>Vertebrata</taxon>
        <taxon>Euteleostomi</taxon>
        <taxon>Actinopterygii</taxon>
        <taxon>Neopterygii</taxon>
        <taxon>Teleostei</taxon>
        <taxon>Neoteleostei</taxon>
        <taxon>Acanthomorphata</taxon>
        <taxon>Ovalentaria</taxon>
        <taxon>Atherinomorphae</taxon>
        <taxon>Cyprinodontiformes</taxon>
        <taxon>Goodeidae</taxon>
        <taxon>Xenoophorus</taxon>
    </lineage>
</organism>
<protein>
    <submittedName>
        <fullName evidence="1">Uncharacterized protein</fullName>
    </submittedName>
</protein>